<dbReference type="EMBL" id="JBCGBO010000003">
    <property type="protein sequence ID" value="KAK9215153.1"/>
    <property type="molecule type" value="Genomic_DNA"/>
</dbReference>
<gene>
    <name evidence="1" type="ORF">WN944_007156</name>
</gene>
<sequence length="110" mass="12757">MDTRGKTNAEFCNEINEIPALLDSSFHEVNATLQTGFTEVQYLWVSHSSNTTNTKINPFAPGESSHQPAELNIFCSSSFLDQNHHHLKLFFLKFWRRRSHKMDLQSEIIF</sequence>
<comment type="caution">
    <text evidence="1">The sequence shown here is derived from an EMBL/GenBank/DDBJ whole genome shotgun (WGS) entry which is preliminary data.</text>
</comment>
<dbReference type="Proteomes" id="UP001428341">
    <property type="component" value="Unassembled WGS sequence"/>
</dbReference>
<reference evidence="1 2" key="1">
    <citation type="submission" date="2024-05" db="EMBL/GenBank/DDBJ databases">
        <title>Haplotype-resolved chromosome-level genome assembly of Huyou (Citrus changshanensis).</title>
        <authorList>
            <person name="Miao C."/>
            <person name="Chen W."/>
            <person name="Wu Y."/>
            <person name="Wang L."/>
            <person name="Zhao S."/>
            <person name="Grierson D."/>
            <person name="Xu C."/>
            <person name="Chen K."/>
        </authorList>
    </citation>
    <scope>NUCLEOTIDE SEQUENCE [LARGE SCALE GENOMIC DNA]</scope>
    <source>
        <strain evidence="1">01-14</strain>
        <tissue evidence="1">Leaf</tissue>
    </source>
</reference>
<organism evidence="1 2">
    <name type="scientific">Citrus x changshan-huyou</name>
    <dbReference type="NCBI Taxonomy" id="2935761"/>
    <lineage>
        <taxon>Eukaryota</taxon>
        <taxon>Viridiplantae</taxon>
        <taxon>Streptophyta</taxon>
        <taxon>Embryophyta</taxon>
        <taxon>Tracheophyta</taxon>
        <taxon>Spermatophyta</taxon>
        <taxon>Magnoliopsida</taxon>
        <taxon>eudicotyledons</taxon>
        <taxon>Gunneridae</taxon>
        <taxon>Pentapetalae</taxon>
        <taxon>rosids</taxon>
        <taxon>malvids</taxon>
        <taxon>Sapindales</taxon>
        <taxon>Rutaceae</taxon>
        <taxon>Aurantioideae</taxon>
        <taxon>Citrus</taxon>
    </lineage>
</organism>
<name>A0AAP0MN01_9ROSI</name>
<keyword evidence="2" id="KW-1185">Reference proteome</keyword>
<evidence type="ECO:0000313" key="1">
    <source>
        <dbReference type="EMBL" id="KAK9215153.1"/>
    </source>
</evidence>
<dbReference type="AlphaFoldDB" id="A0AAP0MN01"/>
<proteinExistence type="predicted"/>
<accession>A0AAP0MN01</accession>
<protein>
    <submittedName>
        <fullName evidence="1">Uncharacterized protein</fullName>
    </submittedName>
</protein>
<evidence type="ECO:0000313" key="2">
    <source>
        <dbReference type="Proteomes" id="UP001428341"/>
    </source>
</evidence>